<organism evidence="9 10">
    <name type="scientific">Nitrosomonas aestuarii</name>
    <dbReference type="NCBI Taxonomy" id="52441"/>
    <lineage>
        <taxon>Bacteria</taxon>
        <taxon>Pseudomonadati</taxon>
        <taxon>Pseudomonadota</taxon>
        <taxon>Betaproteobacteria</taxon>
        <taxon>Nitrosomonadales</taxon>
        <taxon>Nitrosomonadaceae</taxon>
        <taxon>Nitrosomonas</taxon>
    </lineage>
</organism>
<feature type="domain" description="YtkA-like" evidence="4">
    <location>
        <begin position="52"/>
        <end position="133"/>
    </location>
</feature>
<dbReference type="Pfam" id="PF13115">
    <property type="entry name" value="YtkA"/>
    <property type="match status" value="1"/>
</dbReference>
<feature type="domain" description="CusB-like three alpha-helical bundle" evidence="5">
    <location>
        <begin position="253"/>
        <end position="305"/>
    </location>
</feature>
<dbReference type="Pfam" id="PF25954">
    <property type="entry name" value="Beta-barrel_RND_2"/>
    <property type="match status" value="1"/>
</dbReference>
<dbReference type="SUPFAM" id="SSF111369">
    <property type="entry name" value="HlyD-like secretion proteins"/>
    <property type="match status" value="1"/>
</dbReference>
<dbReference type="InterPro" id="IPR051909">
    <property type="entry name" value="MFP_Cation_Efflux"/>
</dbReference>
<feature type="domain" description="CusB-like barrel-sandwich hybrid" evidence="6">
    <location>
        <begin position="218"/>
        <end position="339"/>
    </location>
</feature>
<evidence type="ECO:0000256" key="2">
    <source>
        <dbReference type="ARBA" id="ARBA00022448"/>
    </source>
</evidence>
<evidence type="ECO:0000259" key="4">
    <source>
        <dbReference type="Pfam" id="PF13115"/>
    </source>
</evidence>
<keyword evidence="3" id="KW-0472">Membrane</keyword>
<gene>
    <name evidence="9" type="ORF">SAMN05216302_103814</name>
</gene>
<keyword evidence="10" id="KW-1185">Reference proteome</keyword>
<accession>A0A1I4FJG9</accession>
<dbReference type="OrthoDB" id="9806939at2"/>
<dbReference type="RefSeq" id="WP_090702478.1">
    <property type="nucleotide sequence ID" value="NZ_FOSP01000038.1"/>
</dbReference>
<keyword evidence="2" id="KW-0813">Transport</keyword>
<evidence type="ECO:0000256" key="1">
    <source>
        <dbReference type="ARBA" id="ARBA00009477"/>
    </source>
</evidence>
<reference evidence="10" key="1">
    <citation type="submission" date="2016-10" db="EMBL/GenBank/DDBJ databases">
        <authorList>
            <person name="Varghese N."/>
            <person name="Submissions S."/>
        </authorList>
    </citation>
    <scope>NUCLEOTIDE SEQUENCE [LARGE SCALE GENOMIC DNA]</scope>
    <source>
        <strain evidence="10">Nm69</strain>
    </source>
</reference>
<dbReference type="InterPro" id="IPR058790">
    <property type="entry name" value="BSH_CusB"/>
</dbReference>
<dbReference type="STRING" id="52441.SAMN05216302_103814"/>
<dbReference type="InterPro" id="IPR032693">
    <property type="entry name" value="YtkA-like_dom"/>
</dbReference>
<evidence type="ECO:0000259" key="6">
    <source>
        <dbReference type="Pfam" id="PF25919"/>
    </source>
</evidence>
<proteinExistence type="inferred from homology"/>
<dbReference type="GO" id="GO:0030288">
    <property type="term" value="C:outer membrane-bounded periplasmic space"/>
    <property type="evidence" value="ECO:0007669"/>
    <property type="project" value="TreeGrafter"/>
</dbReference>
<dbReference type="GO" id="GO:0060003">
    <property type="term" value="P:copper ion export"/>
    <property type="evidence" value="ECO:0007669"/>
    <property type="project" value="TreeGrafter"/>
</dbReference>
<dbReference type="Pfam" id="PF25975">
    <property type="entry name" value="CzcB_C"/>
    <property type="match status" value="1"/>
</dbReference>
<dbReference type="PANTHER" id="PTHR30097:SF15">
    <property type="entry name" value="CATION EFFLUX SYSTEM PROTEIN CUSB"/>
    <property type="match status" value="1"/>
</dbReference>
<feature type="domain" description="CzcB-like C-terminal circularly permuted SH3-like" evidence="8">
    <location>
        <begin position="426"/>
        <end position="485"/>
    </location>
</feature>
<dbReference type="Gene3D" id="6.10.140.730">
    <property type="match status" value="1"/>
</dbReference>
<sequence>MKHSKKLLWLTGISVPAVFIGGIYFLLSESGTNVSPESSTVAKNNLSRYQVNGLKIGLGINPSIPRVGRNELIIEVRDSGDNPVPVAINAYAEMPAMGAMPAMRAPADLKESAPGRYTGAMNLSMRGEWPLTVVIKDPQHNEKRLQFDLATDRKDLVIVTGATPVDGATKTTDDANVITIDNRRRQMIGVETGEVTHRDLIKSIRAVGKVMFDEQLLSHVTLKFDGYIGDLKANYVGAKVTKNQILFTVYSPELLAAQQEYLETIKHRQKNGPEDGLLRAARQRLALWDMSSKEIKALEQRGSPQDYVAIYAPRSGTLIERNIADGSAVRKEQTLLKIADLSRVWIEAEVFEADLELVQVGMAATFTLPYLPGRTYPVIVEYVYPYLQSDSRTGRIRLSLENHDGALKPDMYAEVLLEARLGQRLSVPEEAIIVAGDSRVVFMDLGQGRLKPVRIKTGRTADGFVEVLDGLSAGDIVVTSGNFLIAAEARLKTGIEQW</sequence>
<evidence type="ECO:0000313" key="9">
    <source>
        <dbReference type="EMBL" id="SFL17609.1"/>
    </source>
</evidence>
<feature type="transmembrane region" description="Helical" evidence="3">
    <location>
        <begin position="7"/>
        <end position="27"/>
    </location>
</feature>
<keyword evidence="3" id="KW-1133">Transmembrane helix</keyword>
<evidence type="ECO:0000256" key="3">
    <source>
        <dbReference type="SAM" id="Phobius"/>
    </source>
</evidence>
<dbReference type="Pfam" id="PF25869">
    <property type="entry name" value="3HB_CusB"/>
    <property type="match status" value="1"/>
</dbReference>
<dbReference type="Pfam" id="PF25919">
    <property type="entry name" value="BSH_CusB"/>
    <property type="match status" value="1"/>
</dbReference>
<dbReference type="AlphaFoldDB" id="A0A1I4FJG9"/>
<dbReference type="PANTHER" id="PTHR30097">
    <property type="entry name" value="CATION EFFLUX SYSTEM PROTEIN CUSB"/>
    <property type="match status" value="1"/>
</dbReference>
<name>A0A1I4FJG9_9PROT</name>
<dbReference type="InterPro" id="IPR058791">
    <property type="entry name" value="3HB_CusB"/>
</dbReference>
<comment type="similarity">
    <text evidence="1">Belongs to the membrane fusion protein (MFP) (TC 8.A.1) family.</text>
</comment>
<dbReference type="Gene3D" id="2.40.30.170">
    <property type="match status" value="1"/>
</dbReference>
<dbReference type="Gene3D" id="2.40.420.20">
    <property type="match status" value="1"/>
</dbReference>
<dbReference type="GO" id="GO:0046914">
    <property type="term" value="F:transition metal ion binding"/>
    <property type="evidence" value="ECO:0007669"/>
    <property type="project" value="TreeGrafter"/>
</dbReference>
<dbReference type="InterPro" id="IPR058649">
    <property type="entry name" value="CzcB_C"/>
</dbReference>
<evidence type="ECO:0000259" key="7">
    <source>
        <dbReference type="Pfam" id="PF25954"/>
    </source>
</evidence>
<evidence type="ECO:0000259" key="8">
    <source>
        <dbReference type="Pfam" id="PF25975"/>
    </source>
</evidence>
<evidence type="ECO:0000313" key="10">
    <source>
        <dbReference type="Proteomes" id="UP000199533"/>
    </source>
</evidence>
<feature type="domain" description="CusB-like beta-barrel" evidence="7">
    <location>
        <begin position="343"/>
        <end position="419"/>
    </location>
</feature>
<dbReference type="FunFam" id="2.40.30.170:FF:000010">
    <property type="entry name" value="Efflux RND transporter periplasmic adaptor subunit"/>
    <property type="match status" value="1"/>
</dbReference>
<protein>
    <submittedName>
        <fullName evidence="9">Membrane fusion protein, Cu(I)/Ag(I) efflux system</fullName>
    </submittedName>
</protein>
<evidence type="ECO:0000259" key="5">
    <source>
        <dbReference type="Pfam" id="PF25869"/>
    </source>
</evidence>
<dbReference type="GO" id="GO:0015679">
    <property type="term" value="P:plasma membrane copper ion transport"/>
    <property type="evidence" value="ECO:0007669"/>
    <property type="project" value="TreeGrafter"/>
</dbReference>
<dbReference type="Proteomes" id="UP000199533">
    <property type="component" value="Unassembled WGS sequence"/>
</dbReference>
<keyword evidence="3" id="KW-0812">Transmembrane</keyword>
<dbReference type="EMBL" id="FOSP01000038">
    <property type="protein sequence ID" value="SFL17609.1"/>
    <property type="molecule type" value="Genomic_DNA"/>
</dbReference>
<dbReference type="InterPro" id="IPR058792">
    <property type="entry name" value="Beta-barrel_RND_2"/>
</dbReference>